<protein>
    <submittedName>
        <fullName evidence="2">Retrovirus-related Pol polyprotein from transposon TNT 1-94</fullName>
    </submittedName>
</protein>
<evidence type="ECO:0000313" key="3">
    <source>
        <dbReference type="Proteomes" id="UP000233837"/>
    </source>
</evidence>
<dbReference type="Proteomes" id="UP000233837">
    <property type="component" value="Unassembled WGS sequence"/>
</dbReference>
<dbReference type="SUPFAM" id="SSF56672">
    <property type="entry name" value="DNA/RNA polymerases"/>
    <property type="match status" value="1"/>
</dbReference>
<dbReference type="PANTHER" id="PTHR11439:SF483">
    <property type="entry name" value="PEPTIDE SYNTHASE GLIP-LIKE, PUTATIVE (AFU_ORTHOLOGUE AFUA_3G12920)-RELATED"/>
    <property type="match status" value="1"/>
</dbReference>
<organism evidence="2 3">
    <name type="scientific">Dendrobium catenatum</name>
    <dbReference type="NCBI Taxonomy" id="906689"/>
    <lineage>
        <taxon>Eukaryota</taxon>
        <taxon>Viridiplantae</taxon>
        <taxon>Streptophyta</taxon>
        <taxon>Embryophyta</taxon>
        <taxon>Tracheophyta</taxon>
        <taxon>Spermatophyta</taxon>
        <taxon>Magnoliopsida</taxon>
        <taxon>Liliopsida</taxon>
        <taxon>Asparagales</taxon>
        <taxon>Orchidaceae</taxon>
        <taxon>Epidendroideae</taxon>
        <taxon>Malaxideae</taxon>
        <taxon>Dendrobiinae</taxon>
        <taxon>Dendrobium</taxon>
    </lineage>
</organism>
<feature type="domain" description="Reverse transcriptase Ty1/copia-type" evidence="1">
    <location>
        <begin position="13"/>
        <end position="252"/>
    </location>
</feature>
<name>A0A2I0VHL7_9ASPA</name>
<dbReference type="PANTHER" id="PTHR11439">
    <property type="entry name" value="GAG-POL-RELATED RETROTRANSPOSON"/>
    <property type="match status" value="1"/>
</dbReference>
<reference evidence="2 3" key="1">
    <citation type="journal article" date="2016" name="Sci. Rep.">
        <title>The Dendrobium catenatum Lindl. genome sequence provides insights into polysaccharide synthase, floral development and adaptive evolution.</title>
        <authorList>
            <person name="Zhang G.Q."/>
            <person name="Xu Q."/>
            <person name="Bian C."/>
            <person name="Tsai W.C."/>
            <person name="Yeh C.M."/>
            <person name="Liu K.W."/>
            <person name="Yoshida K."/>
            <person name="Zhang L.S."/>
            <person name="Chang S.B."/>
            <person name="Chen F."/>
            <person name="Shi Y."/>
            <person name="Su Y.Y."/>
            <person name="Zhang Y.Q."/>
            <person name="Chen L.J."/>
            <person name="Yin Y."/>
            <person name="Lin M."/>
            <person name="Huang H."/>
            <person name="Deng H."/>
            <person name="Wang Z.W."/>
            <person name="Zhu S.L."/>
            <person name="Zhao X."/>
            <person name="Deng C."/>
            <person name="Niu S.C."/>
            <person name="Huang J."/>
            <person name="Wang M."/>
            <person name="Liu G.H."/>
            <person name="Yang H.J."/>
            <person name="Xiao X.J."/>
            <person name="Hsiao Y.Y."/>
            <person name="Wu W.L."/>
            <person name="Chen Y.Y."/>
            <person name="Mitsuda N."/>
            <person name="Ohme-Takagi M."/>
            <person name="Luo Y.B."/>
            <person name="Van de Peer Y."/>
            <person name="Liu Z.J."/>
        </authorList>
    </citation>
    <scope>NUCLEOTIDE SEQUENCE [LARGE SCALE GENOMIC DNA]</scope>
    <source>
        <tissue evidence="2">The whole plant</tissue>
    </source>
</reference>
<reference evidence="2 3" key="2">
    <citation type="journal article" date="2017" name="Nature">
        <title>The Apostasia genome and the evolution of orchids.</title>
        <authorList>
            <person name="Zhang G.Q."/>
            <person name="Liu K.W."/>
            <person name="Li Z."/>
            <person name="Lohaus R."/>
            <person name="Hsiao Y.Y."/>
            <person name="Niu S.C."/>
            <person name="Wang J.Y."/>
            <person name="Lin Y.C."/>
            <person name="Xu Q."/>
            <person name="Chen L.J."/>
            <person name="Yoshida K."/>
            <person name="Fujiwara S."/>
            <person name="Wang Z.W."/>
            <person name="Zhang Y.Q."/>
            <person name="Mitsuda N."/>
            <person name="Wang M."/>
            <person name="Liu G.H."/>
            <person name="Pecoraro L."/>
            <person name="Huang H.X."/>
            <person name="Xiao X.J."/>
            <person name="Lin M."/>
            <person name="Wu X.Y."/>
            <person name="Wu W.L."/>
            <person name="Chen Y.Y."/>
            <person name="Chang S.B."/>
            <person name="Sakamoto S."/>
            <person name="Ohme-Takagi M."/>
            <person name="Yagi M."/>
            <person name="Zeng S.J."/>
            <person name="Shen C.Y."/>
            <person name="Yeh C.M."/>
            <person name="Luo Y.B."/>
            <person name="Tsai W.C."/>
            <person name="Van de Peer Y."/>
            <person name="Liu Z.J."/>
        </authorList>
    </citation>
    <scope>NUCLEOTIDE SEQUENCE [LARGE SCALE GENOMIC DNA]</scope>
    <source>
        <tissue evidence="2">The whole plant</tissue>
    </source>
</reference>
<keyword evidence="3" id="KW-1185">Reference proteome</keyword>
<dbReference type="EMBL" id="KZ503558">
    <property type="protein sequence ID" value="PKU62915.1"/>
    <property type="molecule type" value="Genomic_DNA"/>
</dbReference>
<evidence type="ECO:0000259" key="1">
    <source>
        <dbReference type="Pfam" id="PF07727"/>
    </source>
</evidence>
<dbReference type="InterPro" id="IPR013103">
    <property type="entry name" value="RVT_2"/>
</dbReference>
<dbReference type="InterPro" id="IPR043502">
    <property type="entry name" value="DNA/RNA_pol_sf"/>
</dbReference>
<accession>A0A2I0VHL7</accession>
<dbReference type="AlphaFoldDB" id="A0A2I0VHL7"/>
<dbReference type="Pfam" id="PF07727">
    <property type="entry name" value="RVT_2"/>
    <property type="match status" value="1"/>
</dbReference>
<dbReference type="CDD" id="cd09272">
    <property type="entry name" value="RNase_HI_RT_Ty1"/>
    <property type="match status" value="1"/>
</dbReference>
<sequence>MADEILALHQQGTWSLVPPSASNVLGCKWTYRLKLHPNGSIAKHKARLVELGKNQEYGLNYTETFSSFAKLPTILILLTLAYSRDWQVHQLDVANAFLHGNLSETVFMHQPKGFEDPTHPNYVCRLYKVLYRLKQVPRQWYNTFTEYLLSLGFKNSVSDPSLFLFDKNNIQLFLLIYVDDILFTGNNTNHLTKILEQLNQRFAMKNLGQAHNFLRLKIDRYSDHMFLSQAQYATSLLELAQLSRCNPIHNPTCTKPPSDIPQDNLISDPNMYRRLTGSLQYLTLTRPDIAYSVNLLSQHMHNPSSHAAFLLKRLLRYIKGTLNYGLPISKSNFQLTSFSDADWADDPDSRKSTSGFCSFLVDTLISWTFKKQHTVARSSTESEYRALAVLTADVIWIRKLLNELGIGQQQPTDIYCDNMSAIALANNPVFHARTKHIELDQRFVRDHILHKNICILPISTIDQIADIFTKPLSTLRFKTLRLKLTVTENPSVCGGLLNNKSQINK</sequence>
<evidence type="ECO:0000313" key="2">
    <source>
        <dbReference type="EMBL" id="PKU62915.1"/>
    </source>
</evidence>
<gene>
    <name evidence="2" type="ORF">MA16_Dca023056</name>
</gene>
<proteinExistence type="predicted"/>